<accession>A0A9P1M106</accession>
<dbReference type="GO" id="GO:0016020">
    <property type="term" value="C:membrane"/>
    <property type="evidence" value="ECO:0007669"/>
    <property type="project" value="UniProtKB-SubCell"/>
</dbReference>
<keyword evidence="10" id="KW-0496">Mitochondrion</keyword>
<keyword evidence="10" id="KW-0539">Nucleus</keyword>
<dbReference type="InterPro" id="IPR007603">
    <property type="entry name" value="Choline_transptr-like"/>
</dbReference>
<feature type="region of interest" description="Disordered" evidence="12">
    <location>
        <begin position="53"/>
        <end position="78"/>
    </location>
</feature>
<dbReference type="InterPro" id="IPR005122">
    <property type="entry name" value="Uracil-DNA_glycosylase-like"/>
</dbReference>
<dbReference type="InterPro" id="IPR018085">
    <property type="entry name" value="Ura-DNA_Glyclase_AS"/>
</dbReference>
<dbReference type="InterPro" id="IPR002043">
    <property type="entry name" value="UDG_fam1"/>
</dbReference>
<dbReference type="GO" id="GO:0004844">
    <property type="term" value="F:uracil DNA N-glycosylase activity"/>
    <property type="evidence" value="ECO:0007669"/>
    <property type="project" value="UniProtKB-UniRule"/>
</dbReference>
<gene>
    <name evidence="15" type="ORF">C1SCF055_LOCUS43113</name>
</gene>
<dbReference type="EMBL" id="CAMXCT020006700">
    <property type="protein sequence ID" value="CAL1171936.1"/>
    <property type="molecule type" value="Genomic_DNA"/>
</dbReference>
<comment type="subcellular location">
    <subcellularLocation>
        <location evidence="1">Membrane</location>
        <topology evidence="1">Multi-pass membrane protein</topology>
    </subcellularLocation>
    <subcellularLocation>
        <location evidence="10">Mitochondrion</location>
    </subcellularLocation>
    <subcellularLocation>
        <location evidence="10">Nucleus</location>
    </subcellularLocation>
</comment>
<dbReference type="EMBL" id="CAMXCT010006700">
    <property type="protein sequence ID" value="CAI4018561.1"/>
    <property type="molecule type" value="Genomic_DNA"/>
</dbReference>
<evidence type="ECO:0000256" key="1">
    <source>
        <dbReference type="ARBA" id="ARBA00004141"/>
    </source>
</evidence>
<evidence type="ECO:0000256" key="5">
    <source>
        <dbReference type="ARBA" id="ARBA00022763"/>
    </source>
</evidence>
<feature type="transmembrane region" description="Helical" evidence="13">
    <location>
        <begin position="629"/>
        <end position="648"/>
    </location>
</feature>
<comment type="similarity">
    <text evidence="3 10">Belongs to the uracil-DNA glycosylase (UDG) superfamily. UNG family.</text>
</comment>
<feature type="active site" description="Proton acceptor" evidence="10 11">
    <location>
        <position position="166"/>
    </location>
</feature>
<comment type="catalytic activity">
    <reaction evidence="10">
        <text>Hydrolyzes single-stranded DNA or mismatched double-stranded DNA and polynucleotides, releasing free uracil.</text>
        <dbReference type="EC" id="3.2.2.27"/>
    </reaction>
</comment>
<dbReference type="EMBL" id="CAMXCT030006700">
    <property type="protein sequence ID" value="CAL4805873.1"/>
    <property type="molecule type" value="Genomic_DNA"/>
</dbReference>
<comment type="function">
    <text evidence="10">Excises uracil residues from the DNA which can arise as a result of misincorporation of dUMP residues by DNA polymerase or due to deamination of cytosine.</text>
</comment>
<dbReference type="Proteomes" id="UP001152797">
    <property type="component" value="Unassembled WGS sequence"/>
</dbReference>
<evidence type="ECO:0000256" key="8">
    <source>
        <dbReference type="ARBA" id="ARBA00023136"/>
    </source>
</evidence>
<comment type="caution">
    <text evidence="15">The sequence shown here is derived from an EMBL/GenBank/DDBJ whole genome shotgun (WGS) entry which is preliminary data.</text>
</comment>
<dbReference type="SUPFAM" id="SSF52141">
    <property type="entry name" value="Uracil-DNA glycosylase-like"/>
    <property type="match status" value="1"/>
</dbReference>
<dbReference type="PANTHER" id="PTHR11264">
    <property type="entry name" value="URACIL-DNA GLYCOSYLASE"/>
    <property type="match status" value="1"/>
</dbReference>
<keyword evidence="17" id="KW-1185">Reference proteome</keyword>
<protein>
    <recommendedName>
        <fullName evidence="10">Uracil-DNA glycosylase</fullName>
        <shortName evidence="10">UDG</shortName>
        <ecNumber evidence="10">3.2.2.27</ecNumber>
    </recommendedName>
</protein>
<feature type="compositionally biased region" description="Low complexity" evidence="12">
    <location>
        <begin position="489"/>
        <end position="509"/>
    </location>
</feature>
<reference evidence="16 17" key="2">
    <citation type="submission" date="2024-05" db="EMBL/GenBank/DDBJ databases">
        <authorList>
            <person name="Chen Y."/>
            <person name="Shah S."/>
            <person name="Dougan E. K."/>
            <person name="Thang M."/>
            <person name="Chan C."/>
        </authorList>
    </citation>
    <scope>NUCLEOTIDE SEQUENCE [LARGE SCALE GENOMIC DNA]</scope>
</reference>
<dbReference type="PANTHER" id="PTHR11264:SF0">
    <property type="entry name" value="URACIL-DNA GLYCOSYLASE"/>
    <property type="match status" value="1"/>
</dbReference>
<evidence type="ECO:0000256" key="10">
    <source>
        <dbReference type="HAMAP-Rule" id="MF_03166"/>
    </source>
</evidence>
<feature type="compositionally biased region" description="Low complexity" evidence="12">
    <location>
        <begin position="462"/>
        <end position="475"/>
    </location>
</feature>
<dbReference type="Pfam" id="PF04515">
    <property type="entry name" value="Choline_transpo"/>
    <property type="match status" value="1"/>
</dbReference>
<evidence type="ECO:0000256" key="7">
    <source>
        <dbReference type="ARBA" id="ARBA00022989"/>
    </source>
</evidence>
<feature type="compositionally biased region" description="Basic and acidic residues" evidence="12">
    <location>
        <begin position="55"/>
        <end position="66"/>
    </location>
</feature>
<feature type="compositionally biased region" description="Basic and acidic residues" evidence="12">
    <location>
        <begin position="476"/>
        <end position="488"/>
    </location>
</feature>
<dbReference type="SMART" id="SM00987">
    <property type="entry name" value="UreE_C"/>
    <property type="match status" value="1"/>
</dbReference>
<evidence type="ECO:0000256" key="13">
    <source>
        <dbReference type="SAM" id="Phobius"/>
    </source>
</evidence>
<dbReference type="NCBIfam" id="NF003592">
    <property type="entry name" value="PRK05254.1-5"/>
    <property type="match status" value="1"/>
</dbReference>
<feature type="transmembrane region" description="Helical" evidence="13">
    <location>
        <begin position="706"/>
        <end position="725"/>
    </location>
</feature>
<comment type="similarity">
    <text evidence="2">Belongs to the CTL (choline transporter-like) family.</text>
</comment>
<feature type="domain" description="Uracil-DNA glycosylase-like" evidence="14">
    <location>
        <begin position="151"/>
        <end position="304"/>
    </location>
</feature>
<feature type="compositionally biased region" description="Pro residues" evidence="12">
    <location>
        <begin position="510"/>
        <end position="526"/>
    </location>
</feature>
<dbReference type="NCBIfam" id="NF003589">
    <property type="entry name" value="PRK05254.1-2"/>
    <property type="match status" value="1"/>
</dbReference>
<dbReference type="GO" id="GO:0005634">
    <property type="term" value="C:nucleus"/>
    <property type="evidence" value="ECO:0007669"/>
    <property type="project" value="UniProtKB-SubCell"/>
</dbReference>
<evidence type="ECO:0000256" key="2">
    <source>
        <dbReference type="ARBA" id="ARBA00007168"/>
    </source>
</evidence>
<dbReference type="SMART" id="SM00986">
    <property type="entry name" value="UDG"/>
    <property type="match status" value="1"/>
</dbReference>
<dbReference type="CDD" id="cd10027">
    <property type="entry name" value="UDG-F1-like"/>
    <property type="match status" value="1"/>
</dbReference>
<keyword evidence="8 13" id="KW-0472">Membrane</keyword>
<keyword evidence="9 10" id="KW-0234">DNA repair</keyword>
<feature type="transmembrane region" description="Helical" evidence="13">
    <location>
        <begin position="755"/>
        <end position="778"/>
    </location>
</feature>
<dbReference type="Gene3D" id="3.40.470.10">
    <property type="entry name" value="Uracil-DNA glycosylase-like domain"/>
    <property type="match status" value="1"/>
</dbReference>
<dbReference type="EC" id="3.2.2.27" evidence="10"/>
<keyword evidence="6 10" id="KW-0378">Hydrolase</keyword>
<dbReference type="HAMAP" id="MF_00148">
    <property type="entry name" value="UDG"/>
    <property type="match status" value="1"/>
</dbReference>
<evidence type="ECO:0000256" key="11">
    <source>
        <dbReference type="PROSITE-ProRule" id="PRU10072"/>
    </source>
</evidence>
<dbReference type="Pfam" id="PF03167">
    <property type="entry name" value="UDG"/>
    <property type="match status" value="1"/>
</dbReference>
<dbReference type="PROSITE" id="PS00130">
    <property type="entry name" value="U_DNA_GLYCOSYLASE"/>
    <property type="match status" value="1"/>
</dbReference>
<evidence type="ECO:0000256" key="6">
    <source>
        <dbReference type="ARBA" id="ARBA00022801"/>
    </source>
</evidence>
<evidence type="ECO:0000313" key="16">
    <source>
        <dbReference type="EMBL" id="CAL4805873.1"/>
    </source>
</evidence>
<feature type="transmembrane region" description="Helical" evidence="13">
    <location>
        <begin position="966"/>
        <end position="990"/>
    </location>
</feature>
<keyword evidence="5 10" id="KW-0227">DNA damage</keyword>
<proteinExistence type="inferred from homology"/>
<dbReference type="GO" id="GO:0022857">
    <property type="term" value="F:transmembrane transporter activity"/>
    <property type="evidence" value="ECO:0007669"/>
    <property type="project" value="InterPro"/>
</dbReference>
<dbReference type="OrthoDB" id="446723at2759"/>
<sequence length="1090" mass="117206">MLGSAIALPCLRHTLKAPLVSARRATGASSARANLQRSQVGLAACVAMAPKKAKAKAEPKKAESKKTPKAKAGKRSAMAEVAGSAKVPKVEVDDSKALEELLGGLQETTWKEALSDEFGKDYFADIARFVQAERGSCTVHPPTDQVFSAFNETPFDKVRVVIIGQDPYHEPGQAHGMCFSVRPGIKTPPSLANIYKELEIDIPGFQSPGHGYLLSWAQQGVLLLNATLTVREGHKEANSHASCGWQRFTDEVIKALNEKREGVVFLLWGNFAQKKGKVLDKKRHKVLTAGFNFCATETVASWVRSAHGHGENSWKAREDTRRCGEDTRRKSCTDICCLLIYAAVMAGVEERLGVCVWYGMSQGDISRLDSLPDYQGTQCVNQFIFFPEDWPPGVEGINLHKHVCVDSCPTNSSSTVVTYLFPDESTAAAEERRLGGLLDATATAGMAETNGLLMAPTVSPSAAAPVETAEPTAETALEKAEKALEAKTKAAPATEEAHPAPAAPATPAAPAQPAPTKPEEGVPPMPSMKRDPNPYLTWSPNGPTIAPLHIRDVPKQPGAAPAWTAPAGRDVPEGAEEVSLKSYPTIPLGGVVCLPKVGEYQGKIKDLIGSDVFFSTAMQVSDLVKNYEVLIIAAVVAIAMSFIFLFVVEWFGSVLVTVSVFLVVAVFSWLGFVCLQAAITGSAASEYGERLAEHVHFGISGTQGDMILGSVSVGLACIVLLCACFQCNKCMAAAAAVKDAADCLMTMPSLMLEPLVSFLLKIPFFLVGAAGLMVLITSGNYQNVDLTKPETLIHPDNFAVVCAAYWAFACLWTMEILHYTSVFVVIYVSEVWFFKHYGEGVRGSFCSMCGPTLVLKAWCAAVTKHLGSLIYGAILVSFMRPLRWIVNMLLAAQEVADNPMCSLIMASVEMVIGSCLTLMHRILDLTSQIGFMQIAYTGNMGFCEAQKHALSLVFAEKGKWAATEGLATAFVVLGVGGISAGTCVLVYMIVNTLPRYIDGASPQYISDPRSIAVASGVVALLMSMSILHHFITITDTIAYCRGLVLHETALGDPGQEERRGSCWNCFQKAPTARETEALLTRPAMETPRSG</sequence>
<dbReference type="GO" id="GO:0005739">
    <property type="term" value="C:mitochondrion"/>
    <property type="evidence" value="ECO:0007669"/>
    <property type="project" value="UniProtKB-SubCell"/>
</dbReference>
<name>A0A9P1M106_9DINO</name>
<reference evidence="15" key="1">
    <citation type="submission" date="2022-10" db="EMBL/GenBank/DDBJ databases">
        <authorList>
            <person name="Chen Y."/>
            <person name="Dougan E. K."/>
            <person name="Chan C."/>
            <person name="Rhodes N."/>
            <person name="Thang M."/>
        </authorList>
    </citation>
    <scope>NUCLEOTIDE SEQUENCE</scope>
</reference>
<feature type="transmembrane region" description="Helical" evidence="13">
    <location>
        <begin position="798"/>
        <end position="828"/>
    </location>
</feature>
<dbReference type="NCBIfam" id="TIGR00628">
    <property type="entry name" value="ung"/>
    <property type="match status" value="1"/>
</dbReference>
<dbReference type="InterPro" id="IPR036895">
    <property type="entry name" value="Uracil-DNA_glycosylase-like_sf"/>
</dbReference>
<feature type="transmembrane region" description="Helical" evidence="13">
    <location>
        <begin position="655"/>
        <end position="679"/>
    </location>
</feature>
<evidence type="ECO:0000256" key="12">
    <source>
        <dbReference type="SAM" id="MobiDB-lite"/>
    </source>
</evidence>
<evidence type="ECO:0000256" key="4">
    <source>
        <dbReference type="ARBA" id="ARBA00022692"/>
    </source>
</evidence>
<evidence type="ECO:0000256" key="3">
    <source>
        <dbReference type="ARBA" id="ARBA00008184"/>
    </source>
</evidence>
<evidence type="ECO:0000256" key="9">
    <source>
        <dbReference type="ARBA" id="ARBA00023204"/>
    </source>
</evidence>
<feature type="region of interest" description="Disordered" evidence="12">
    <location>
        <begin position="462"/>
        <end position="540"/>
    </location>
</feature>
<evidence type="ECO:0000259" key="14">
    <source>
        <dbReference type="SMART" id="SM00986"/>
    </source>
</evidence>
<evidence type="ECO:0000313" key="17">
    <source>
        <dbReference type="Proteomes" id="UP001152797"/>
    </source>
</evidence>
<keyword evidence="7 13" id="KW-1133">Transmembrane helix</keyword>
<keyword evidence="4 13" id="KW-0812">Transmembrane</keyword>
<dbReference type="AlphaFoldDB" id="A0A9P1M106"/>
<dbReference type="GO" id="GO:0097510">
    <property type="term" value="P:base-excision repair, AP site formation via deaminated base removal"/>
    <property type="evidence" value="ECO:0007669"/>
    <property type="project" value="TreeGrafter"/>
</dbReference>
<organism evidence="15">
    <name type="scientific">Cladocopium goreaui</name>
    <dbReference type="NCBI Taxonomy" id="2562237"/>
    <lineage>
        <taxon>Eukaryota</taxon>
        <taxon>Sar</taxon>
        <taxon>Alveolata</taxon>
        <taxon>Dinophyceae</taxon>
        <taxon>Suessiales</taxon>
        <taxon>Symbiodiniaceae</taxon>
        <taxon>Cladocopium</taxon>
    </lineage>
</organism>
<feature type="transmembrane region" description="Helical" evidence="13">
    <location>
        <begin position="1011"/>
        <end position="1031"/>
    </location>
</feature>
<evidence type="ECO:0000313" key="15">
    <source>
        <dbReference type="EMBL" id="CAI4018561.1"/>
    </source>
</evidence>